<feature type="compositionally biased region" description="Polar residues" evidence="1">
    <location>
        <begin position="530"/>
        <end position="540"/>
    </location>
</feature>
<dbReference type="Pfam" id="PF00226">
    <property type="entry name" value="DnaJ"/>
    <property type="match status" value="1"/>
</dbReference>
<dbReference type="EMBL" id="CAOQHR010000002">
    <property type="protein sequence ID" value="CAI6315308.1"/>
    <property type="molecule type" value="Genomic_DNA"/>
</dbReference>
<feature type="compositionally biased region" description="Pro residues" evidence="1">
    <location>
        <begin position="80"/>
        <end position="95"/>
    </location>
</feature>
<feature type="compositionally biased region" description="Pro residues" evidence="1">
    <location>
        <begin position="113"/>
        <end position="130"/>
    </location>
</feature>
<dbReference type="InterPro" id="IPR036869">
    <property type="entry name" value="J_dom_sf"/>
</dbReference>
<evidence type="ECO:0000313" key="3">
    <source>
        <dbReference type="EMBL" id="CAI6315308.1"/>
    </source>
</evidence>
<feature type="compositionally biased region" description="Basic and acidic residues" evidence="1">
    <location>
        <begin position="340"/>
        <end position="350"/>
    </location>
</feature>
<dbReference type="OrthoDB" id="10250354at2759"/>
<gene>
    <name evidence="3" type="ORF">PDIGIT_LOCUS3378</name>
</gene>
<dbReference type="Gene3D" id="1.10.287.110">
    <property type="entry name" value="DnaJ domain"/>
    <property type="match status" value="1"/>
</dbReference>
<dbReference type="PROSITE" id="PS50076">
    <property type="entry name" value="DNAJ_2"/>
    <property type="match status" value="1"/>
</dbReference>
<name>A0A9W4U798_9PLEO</name>
<feature type="compositionally biased region" description="Pro residues" evidence="1">
    <location>
        <begin position="467"/>
        <end position="477"/>
    </location>
</feature>
<dbReference type="PRINTS" id="PR00625">
    <property type="entry name" value="JDOMAIN"/>
</dbReference>
<evidence type="ECO:0000313" key="4">
    <source>
        <dbReference type="Proteomes" id="UP001152607"/>
    </source>
</evidence>
<keyword evidence="4" id="KW-1185">Reference proteome</keyword>
<feature type="compositionally biased region" description="Polar residues" evidence="1">
    <location>
        <begin position="291"/>
        <end position="307"/>
    </location>
</feature>
<dbReference type="InterPro" id="IPR018253">
    <property type="entry name" value="DnaJ_domain_CS"/>
</dbReference>
<sequence length="772" mass="85123">MAKVDATKDYYEQLGIQSNATDKEITRAFRQLALKFHPDRHPGREEEFVPHFQKIQQAHEVLIDSSQRAKYDAERRKRVPPIPPYTPRQRPPPAQPRNASYTTTPNGGTYYARPPPPRPQPHPSRPPPQRQPHSYANGADRFTHANFRAPPTAQRPDSRQKEPGAKANVFTAWQKMKQPRAEEPREYNPNNPNGAPFGRSKSTRTPSDKKGFNPGTPGGDEGQAKSAYRSNYDRPPSSPVTNEKAHAEAEDVPFAEGNRFRTPYSSTKSGERTSMYGDGLGRSASVRDSPKQPQRASGFTDAGINSDSGRRQQRNSYGGFAKKAQFPHMYDSSDDEDEGDALRAEYERTRRGPSQSQSQQSTGAQGAFSTPQQRPGPSDGSPYNVFKSRSEENINMKFSPSDWHGKFEGQPDYFAPNIQKGSTTKGRTSPTRGRQHQRSATEKGPFGNGQSQPPPVNPFSRPQSSQMPPPPPGPPPNAQEHHSTKFAPEEWAETFKEPSWAMPSNMKEPSPRRGSASTRRANPPRKPSTAPENSAGTGKQASKPKAKYQAFAEDATNGDAMDIDTDSPAATDNSTPKTSKTGTAENGNATSSPAASAPKAPTSGLDLNGIKNVEPFAQPNTGLNGLGGLGDQLPFASQASSAHPTKPNTVQKLKFPTVPLAPAPPSSFDPATTDTYFKHVEGYIRHFKQYRIAITAHFTARNAEVEELDDNFVRQRGERTQKLGFNSYLQKMREDEAVLEAWKIAQESHIKALEQCDDVRRKVSKQQRFSSA</sequence>
<feature type="compositionally biased region" description="Polar residues" evidence="1">
    <location>
        <begin position="98"/>
        <end position="107"/>
    </location>
</feature>
<organism evidence="3 4">
    <name type="scientific">Periconia digitata</name>
    <dbReference type="NCBI Taxonomy" id="1303443"/>
    <lineage>
        <taxon>Eukaryota</taxon>
        <taxon>Fungi</taxon>
        <taxon>Dikarya</taxon>
        <taxon>Ascomycota</taxon>
        <taxon>Pezizomycotina</taxon>
        <taxon>Dothideomycetes</taxon>
        <taxon>Pleosporomycetidae</taxon>
        <taxon>Pleosporales</taxon>
        <taxon>Massarineae</taxon>
        <taxon>Periconiaceae</taxon>
        <taxon>Periconia</taxon>
    </lineage>
</organism>
<feature type="compositionally biased region" description="Low complexity" evidence="1">
    <location>
        <begin position="589"/>
        <end position="603"/>
    </location>
</feature>
<comment type="caution">
    <text evidence="3">The sequence shown here is derived from an EMBL/GenBank/DDBJ whole genome shotgun (WGS) entry which is preliminary data.</text>
</comment>
<feature type="region of interest" description="Disordered" evidence="1">
    <location>
        <begin position="61"/>
        <end position="606"/>
    </location>
</feature>
<dbReference type="CDD" id="cd06257">
    <property type="entry name" value="DnaJ"/>
    <property type="match status" value="1"/>
</dbReference>
<feature type="compositionally biased region" description="Polar residues" evidence="1">
    <location>
        <begin position="419"/>
        <end position="432"/>
    </location>
</feature>
<dbReference type="SUPFAM" id="SSF46565">
    <property type="entry name" value="Chaperone J-domain"/>
    <property type="match status" value="1"/>
</dbReference>
<dbReference type="PROSITE" id="PS00636">
    <property type="entry name" value="DNAJ_1"/>
    <property type="match status" value="1"/>
</dbReference>
<feature type="compositionally biased region" description="Polar residues" evidence="1">
    <location>
        <begin position="362"/>
        <end position="375"/>
    </location>
</feature>
<protein>
    <recommendedName>
        <fullName evidence="2">J domain-containing protein</fullName>
    </recommendedName>
</protein>
<dbReference type="InterPro" id="IPR050817">
    <property type="entry name" value="DjlA_DnaK_co-chaperone"/>
</dbReference>
<dbReference type="Proteomes" id="UP001152607">
    <property type="component" value="Unassembled WGS sequence"/>
</dbReference>
<dbReference type="InterPro" id="IPR001623">
    <property type="entry name" value="DnaJ_domain"/>
</dbReference>
<evidence type="ECO:0000259" key="2">
    <source>
        <dbReference type="PROSITE" id="PS50076"/>
    </source>
</evidence>
<evidence type="ECO:0000256" key="1">
    <source>
        <dbReference type="SAM" id="MobiDB-lite"/>
    </source>
</evidence>
<reference evidence="3" key="1">
    <citation type="submission" date="2023-01" db="EMBL/GenBank/DDBJ databases">
        <authorList>
            <person name="Van Ghelder C."/>
            <person name="Rancurel C."/>
        </authorList>
    </citation>
    <scope>NUCLEOTIDE SEQUENCE</scope>
    <source>
        <strain evidence="3">CNCM I-4278</strain>
    </source>
</reference>
<proteinExistence type="predicted"/>
<feature type="domain" description="J" evidence="2">
    <location>
        <begin position="9"/>
        <end position="75"/>
    </location>
</feature>
<dbReference type="PANTHER" id="PTHR24074">
    <property type="entry name" value="CO-CHAPERONE PROTEIN DJLA"/>
    <property type="match status" value="1"/>
</dbReference>
<dbReference type="AlphaFoldDB" id="A0A9W4U798"/>
<accession>A0A9W4U798</accession>
<feature type="compositionally biased region" description="Polar residues" evidence="1">
    <location>
        <begin position="568"/>
        <end position="588"/>
    </location>
</feature>
<dbReference type="SMART" id="SM00271">
    <property type="entry name" value="DnaJ"/>
    <property type="match status" value="1"/>
</dbReference>